<feature type="region of interest" description="Disordered" evidence="1">
    <location>
        <begin position="1"/>
        <end position="55"/>
    </location>
</feature>
<protein>
    <submittedName>
        <fullName evidence="2">Uncharacterized protein</fullName>
    </submittedName>
</protein>
<dbReference type="AlphaFoldDB" id="A0AAJ8KC18"/>
<reference evidence="2" key="1">
    <citation type="submission" date="2013-07" db="EMBL/GenBank/DDBJ databases">
        <authorList>
            <consortium name="The Broad Institute Genome Sequencing Platform"/>
            <person name="Cuomo C."/>
            <person name="Litvintseva A."/>
            <person name="Chen Y."/>
            <person name="Heitman J."/>
            <person name="Sun S."/>
            <person name="Springer D."/>
            <person name="Dromer F."/>
            <person name="Young S.K."/>
            <person name="Zeng Q."/>
            <person name="Gargeya S."/>
            <person name="Fitzgerald M."/>
            <person name="Abouelleil A."/>
            <person name="Alvarado L."/>
            <person name="Berlin A.M."/>
            <person name="Chapman S.B."/>
            <person name="Dewar J."/>
            <person name="Goldberg J."/>
            <person name="Griggs A."/>
            <person name="Gujja S."/>
            <person name="Hansen M."/>
            <person name="Howarth C."/>
            <person name="Imamovic A."/>
            <person name="Larimer J."/>
            <person name="McCowan C."/>
            <person name="Murphy C."/>
            <person name="Pearson M."/>
            <person name="Priest M."/>
            <person name="Roberts A."/>
            <person name="Saif S."/>
            <person name="Shea T."/>
            <person name="Sykes S."/>
            <person name="Wortman J."/>
            <person name="Nusbaum C."/>
            <person name="Birren B."/>
        </authorList>
    </citation>
    <scope>NUCLEOTIDE SEQUENCE</scope>
    <source>
        <strain evidence="2">CBS 10118</strain>
    </source>
</reference>
<reference evidence="2" key="2">
    <citation type="submission" date="2024-02" db="EMBL/GenBank/DDBJ databases">
        <title>Comparative genomics of Cryptococcus and Kwoniella reveals pathogenesis evolution and contrasting modes of karyotype evolution via chromosome fusion or intercentromeric recombination.</title>
        <authorList>
            <person name="Coelho M.A."/>
            <person name="David-Palma M."/>
            <person name="Shea T."/>
            <person name="Bowers K."/>
            <person name="McGinley-Smith S."/>
            <person name="Mohammad A.W."/>
            <person name="Gnirke A."/>
            <person name="Yurkov A.M."/>
            <person name="Nowrousian M."/>
            <person name="Sun S."/>
            <person name="Cuomo C.A."/>
            <person name="Heitman J."/>
        </authorList>
    </citation>
    <scope>NUCLEOTIDE SEQUENCE</scope>
    <source>
        <strain evidence="2">CBS 10118</strain>
    </source>
</reference>
<accession>A0AAJ8KC18</accession>
<proteinExistence type="predicted"/>
<evidence type="ECO:0000256" key="1">
    <source>
        <dbReference type="SAM" id="MobiDB-lite"/>
    </source>
</evidence>
<gene>
    <name evidence="2" type="ORF">I302_106629</name>
</gene>
<feature type="compositionally biased region" description="Polar residues" evidence="1">
    <location>
        <begin position="25"/>
        <end position="39"/>
    </location>
</feature>
<dbReference type="RefSeq" id="XP_019045719.2">
    <property type="nucleotide sequence ID" value="XM_019192722.2"/>
</dbReference>
<feature type="compositionally biased region" description="Basic and acidic residues" evidence="1">
    <location>
        <begin position="41"/>
        <end position="54"/>
    </location>
</feature>
<dbReference type="EMBL" id="CP144545">
    <property type="protein sequence ID" value="WVW84595.1"/>
    <property type="molecule type" value="Genomic_DNA"/>
</dbReference>
<dbReference type="KEGG" id="kbi:30210509"/>
<dbReference type="Proteomes" id="UP000092730">
    <property type="component" value="Chromosome 5"/>
</dbReference>
<name>A0AAJ8KC18_9TREE</name>
<keyword evidence="3" id="KW-1185">Reference proteome</keyword>
<evidence type="ECO:0000313" key="3">
    <source>
        <dbReference type="Proteomes" id="UP000092730"/>
    </source>
</evidence>
<sequence>MGHHPTDKPISAPVPDPAHPPDYSGPSNQATTVEHTSCATEEPRNITRQPDDQPRMTFTNAPIVVDNGNLPNEGAFYCSICWGCSVINVSDKL</sequence>
<dbReference type="GeneID" id="30210509"/>
<organism evidence="2 3">
    <name type="scientific">Kwoniella bestiolae CBS 10118</name>
    <dbReference type="NCBI Taxonomy" id="1296100"/>
    <lineage>
        <taxon>Eukaryota</taxon>
        <taxon>Fungi</taxon>
        <taxon>Dikarya</taxon>
        <taxon>Basidiomycota</taxon>
        <taxon>Agaricomycotina</taxon>
        <taxon>Tremellomycetes</taxon>
        <taxon>Tremellales</taxon>
        <taxon>Cryptococcaceae</taxon>
        <taxon>Kwoniella</taxon>
    </lineage>
</organism>
<evidence type="ECO:0000313" key="2">
    <source>
        <dbReference type="EMBL" id="WVW84595.1"/>
    </source>
</evidence>